<dbReference type="AlphaFoldDB" id="A0A5J5AKJ7"/>
<feature type="transmembrane region" description="Helical" evidence="8">
    <location>
        <begin position="293"/>
        <end position="318"/>
    </location>
</feature>
<evidence type="ECO:0000256" key="6">
    <source>
        <dbReference type="ARBA" id="ARBA00022989"/>
    </source>
</evidence>
<feature type="transmembrane region" description="Helical" evidence="8">
    <location>
        <begin position="600"/>
        <end position="629"/>
    </location>
</feature>
<dbReference type="OrthoDB" id="2018828at2759"/>
<keyword evidence="5" id="KW-0573">Peptidoglycan synthesis</keyword>
<dbReference type="GO" id="GO:0008360">
    <property type="term" value="P:regulation of cell shape"/>
    <property type="evidence" value="ECO:0007669"/>
    <property type="project" value="UniProtKB-KW"/>
</dbReference>
<dbReference type="CDD" id="cd13123">
    <property type="entry name" value="MATE_MurJ_like"/>
    <property type="match status" value="1"/>
</dbReference>
<comment type="subcellular location">
    <subcellularLocation>
        <location evidence="1">Cell membrane</location>
        <topology evidence="1">Multi-pass membrane protein</topology>
    </subcellularLocation>
</comment>
<keyword evidence="4" id="KW-0133">Cell shape</keyword>
<sequence>MQSIKLRGLCSLPLPDSPTQQFPVRVYSHKNISPPIFSPSPFPTQILNQFNRIQTTCCLNEPIDLPLDSSTASSTNAIQYHNKNEDNITSDDKIFVPSDDGLIQNAALIGVATVTSKILGLLREITIAAVFGIGPVASAFKYASVVPGFSASLLGGVNGPIHITMAATLSKLSKERRMRLFQNANAVMFLVGGVVGALVFLSAQFIIHIYAPGLWILSEGQILREIAVAQLKIMIPCIVLAGPVGLGFGYMSAEGNNILPSISPALSSMLVIAFCFMYTFMRRLNAFQPGDDLSGGTLISCGASLGVFLQWIIQVIVLRRGQYHMIPVSWMKVLKDRDVHQFFSLLLPAVTSSGLAQIASFTDLCFASHISGAAAGLSYAFLLVMAPLGLLSSVIVLPLLPTFSKLAKTSLWPGLVKNLNRAVLLCMVVILPIMSIMYVLAESIIHVLFERYAFDSAASALVSSLFLFYSLGSPFYIIRELLVAVFYALGDGRRPFLVSVGAISLNAILDWLFIFRFNFGAQGLALSTSLTIALSVLILFHLLQKKLAGVADYTALVCPLMLLFLCCILSGFTTSVTHKMMSNLLSLVHIFVRFPRIQELFSICLAGSVGMISFFFPLMLLHFSGLELVRDLFRILMNR</sequence>
<evidence type="ECO:0000256" key="1">
    <source>
        <dbReference type="ARBA" id="ARBA00004651"/>
    </source>
</evidence>
<dbReference type="PANTHER" id="PTHR43486:SF1">
    <property type="entry name" value="LIPID II FLIPPASE MURJ-RELATED"/>
    <property type="match status" value="1"/>
</dbReference>
<evidence type="ECO:0000256" key="5">
    <source>
        <dbReference type="ARBA" id="ARBA00022984"/>
    </source>
</evidence>
<dbReference type="Pfam" id="PF03023">
    <property type="entry name" value="MurJ"/>
    <property type="match status" value="1"/>
</dbReference>
<evidence type="ECO:0000313" key="10">
    <source>
        <dbReference type="Proteomes" id="UP000325577"/>
    </source>
</evidence>
<feature type="transmembrane region" description="Helical" evidence="8">
    <location>
        <begin position="496"/>
        <end position="517"/>
    </location>
</feature>
<feature type="transmembrane region" description="Helical" evidence="8">
    <location>
        <begin position="339"/>
        <end position="359"/>
    </location>
</feature>
<dbReference type="EMBL" id="CM018043">
    <property type="protein sequence ID" value="KAA8530186.1"/>
    <property type="molecule type" value="Genomic_DNA"/>
</dbReference>
<keyword evidence="7 8" id="KW-0472">Membrane</keyword>
<dbReference type="NCBIfam" id="TIGR01695">
    <property type="entry name" value="murJ_mviN"/>
    <property type="match status" value="1"/>
</dbReference>
<keyword evidence="6 8" id="KW-1133">Transmembrane helix</keyword>
<feature type="transmembrane region" description="Helical" evidence="8">
    <location>
        <begin position="231"/>
        <end position="250"/>
    </location>
</feature>
<proteinExistence type="predicted"/>
<evidence type="ECO:0000256" key="3">
    <source>
        <dbReference type="ARBA" id="ARBA00022692"/>
    </source>
</evidence>
<feature type="transmembrane region" description="Helical" evidence="8">
    <location>
        <begin position="523"/>
        <end position="543"/>
    </location>
</feature>
<name>A0A5J5AKJ7_9ASTE</name>
<evidence type="ECO:0000256" key="8">
    <source>
        <dbReference type="SAM" id="Phobius"/>
    </source>
</evidence>
<dbReference type="PRINTS" id="PR01806">
    <property type="entry name" value="VIRFACTRMVIN"/>
</dbReference>
<dbReference type="InterPro" id="IPR004268">
    <property type="entry name" value="MurJ"/>
</dbReference>
<keyword evidence="2" id="KW-1003">Cell membrane</keyword>
<feature type="transmembrane region" description="Helical" evidence="8">
    <location>
        <begin position="262"/>
        <end position="281"/>
    </location>
</feature>
<feature type="transmembrane region" description="Helical" evidence="8">
    <location>
        <begin position="461"/>
        <end position="489"/>
    </location>
</feature>
<feature type="transmembrane region" description="Helical" evidence="8">
    <location>
        <begin position="550"/>
        <end position="572"/>
    </location>
</feature>
<evidence type="ECO:0008006" key="11">
    <source>
        <dbReference type="Google" id="ProtNLM"/>
    </source>
</evidence>
<keyword evidence="3 8" id="KW-0812">Transmembrane</keyword>
<feature type="transmembrane region" description="Helical" evidence="8">
    <location>
        <begin position="422"/>
        <end position="441"/>
    </location>
</feature>
<evidence type="ECO:0000256" key="4">
    <source>
        <dbReference type="ARBA" id="ARBA00022960"/>
    </source>
</evidence>
<protein>
    <recommendedName>
        <fullName evidence="11">Lipid II flippase MurJ</fullName>
    </recommendedName>
</protein>
<organism evidence="9 10">
    <name type="scientific">Nyssa sinensis</name>
    <dbReference type="NCBI Taxonomy" id="561372"/>
    <lineage>
        <taxon>Eukaryota</taxon>
        <taxon>Viridiplantae</taxon>
        <taxon>Streptophyta</taxon>
        <taxon>Embryophyta</taxon>
        <taxon>Tracheophyta</taxon>
        <taxon>Spermatophyta</taxon>
        <taxon>Magnoliopsida</taxon>
        <taxon>eudicotyledons</taxon>
        <taxon>Gunneridae</taxon>
        <taxon>Pentapetalae</taxon>
        <taxon>asterids</taxon>
        <taxon>Cornales</taxon>
        <taxon>Nyssaceae</taxon>
        <taxon>Nyssa</taxon>
    </lineage>
</organism>
<evidence type="ECO:0000313" key="9">
    <source>
        <dbReference type="EMBL" id="KAA8530186.1"/>
    </source>
</evidence>
<gene>
    <name evidence="9" type="ORF">F0562_004895</name>
</gene>
<dbReference type="PANTHER" id="PTHR43486">
    <property type="entry name" value="LIPID II FLIPPASE MURJ-RELATED"/>
    <property type="match status" value="1"/>
</dbReference>
<accession>A0A5J5AKJ7</accession>
<reference evidence="9 10" key="1">
    <citation type="submission" date="2019-09" db="EMBL/GenBank/DDBJ databases">
        <title>A chromosome-level genome assembly of the Chinese tupelo Nyssa sinensis.</title>
        <authorList>
            <person name="Yang X."/>
            <person name="Kang M."/>
            <person name="Yang Y."/>
            <person name="Xiong H."/>
            <person name="Wang M."/>
            <person name="Zhang Z."/>
            <person name="Wang Z."/>
            <person name="Wu H."/>
            <person name="Ma T."/>
            <person name="Liu J."/>
            <person name="Xi Z."/>
        </authorList>
    </citation>
    <scope>NUCLEOTIDE SEQUENCE [LARGE SCALE GENOMIC DNA]</scope>
    <source>
        <strain evidence="9">J267</strain>
        <tissue evidence="9">Leaf</tissue>
    </source>
</reference>
<feature type="transmembrane region" description="Helical" evidence="8">
    <location>
        <begin position="379"/>
        <end position="401"/>
    </location>
</feature>
<keyword evidence="10" id="KW-1185">Reference proteome</keyword>
<evidence type="ECO:0000256" key="2">
    <source>
        <dbReference type="ARBA" id="ARBA00022475"/>
    </source>
</evidence>
<dbReference type="Proteomes" id="UP000325577">
    <property type="component" value="Linkage Group LG2"/>
</dbReference>
<dbReference type="GO" id="GO:0005886">
    <property type="term" value="C:plasma membrane"/>
    <property type="evidence" value="ECO:0007669"/>
    <property type="project" value="UniProtKB-SubCell"/>
</dbReference>
<feature type="transmembrane region" description="Helical" evidence="8">
    <location>
        <begin position="189"/>
        <end position="211"/>
    </location>
</feature>
<evidence type="ECO:0000256" key="7">
    <source>
        <dbReference type="ARBA" id="ARBA00023136"/>
    </source>
</evidence>